<gene>
    <name evidence="2" type="ORF">T440DRAFT_526501</name>
</gene>
<evidence type="ECO:0000256" key="1">
    <source>
        <dbReference type="SAM" id="MobiDB-lite"/>
    </source>
</evidence>
<feature type="compositionally biased region" description="Polar residues" evidence="1">
    <location>
        <begin position="259"/>
        <end position="269"/>
    </location>
</feature>
<protein>
    <submittedName>
        <fullName evidence="2">Uncharacterized protein</fullName>
    </submittedName>
</protein>
<reference evidence="2" key="1">
    <citation type="submission" date="2020-01" db="EMBL/GenBank/DDBJ databases">
        <authorList>
            <consortium name="DOE Joint Genome Institute"/>
            <person name="Haridas S."/>
            <person name="Albert R."/>
            <person name="Binder M."/>
            <person name="Bloem J."/>
            <person name="Labutti K."/>
            <person name="Salamov A."/>
            <person name="Andreopoulos B."/>
            <person name="Baker S.E."/>
            <person name="Barry K."/>
            <person name="Bills G."/>
            <person name="Bluhm B.H."/>
            <person name="Cannon C."/>
            <person name="Castanera R."/>
            <person name="Culley D.E."/>
            <person name="Daum C."/>
            <person name="Ezra D."/>
            <person name="Gonzalez J.B."/>
            <person name="Henrissat B."/>
            <person name="Kuo A."/>
            <person name="Liang C."/>
            <person name="Lipzen A."/>
            <person name="Lutzoni F."/>
            <person name="Magnuson J."/>
            <person name="Mondo S."/>
            <person name="Nolan M."/>
            <person name="Ohm R."/>
            <person name="Pangilinan J."/>
            <person name="Park H.-J."/>
            <person name="Ramirez L."/>
            <person name="Alfaro M."/>
            <person name="Sun H."/>
            <person name="Tritt A."/>
            <person name="Yoshinaga Y."/>
            <person name="Zwiers L.-H."/>
            <person name="Turgeon B.G."/>
            <person name="Goodwin S.B."/>
            <person name="Spatafora J.W."/>
            <person name="Crous P.W."/>
            <person name="Grigoriev I.V."/>
        </authorList>
    </citation>
    <scope>NUCLEOTIDE SEQUENCE</scope>
    <source>
        <strain evidence="2">IPT5</strain>
    </source>
</reference>
<keyword evidence="3" id="KW-1185">Reference proteome</keyword>
<proteinExistence type="predicted"/>
<dbReference type="Proteomes" id="UP000799423">
    <property type="component" value="Unassembled WGS sequence"/>
</dbReference>
<accession>A0A6A7APK5</accession>
<evidence type="ECO:0000313" key="2">
    <source>
        <dbReference type="EMBL" id="KAF2844218.1"/>
    </source>
</evidence>
<dbReference type="EMBL" id="MU006400">
    <property type="protein sequence ID" value="KAF2844218.1"/>
    <property type="molecule type" value="Genomic_DNA"/>
</dbReference>
<name>A0A6A7APK5_9PLEO</name>
<sequence length="424" mass="47030">MSKESLAERIRKVSSGDMECGDIVKEVSELLSAIRETLTFSKALPFKITKKTSPSDQRLALAASNLCNYPGEEQAIITFLGRVEQGHTIFWNPTIQTEYTGRTAQSIFEDMHKAGLSNRKSPDDLTKDLKDLISIGSRYVSIATELGGFGALFFLPDIGCTIHTTNLLEGLFKKVLVRVIPPTKDNQANLVDAVTNFTHEIAWIIEGPVSKRRRLEGELLRSPQCCPEFEQQREDRSNVHQVQLSVATEATMSAAMPASSRSLRNSPTIGDNDPHVLPGTKVTRDQCTTVVIDETIIPKQRHSDFAAKGQPPMYVVDKSSAANIFPTQRGKLQVTMAGSQQPSVVVQVYGTDLIPPMPQTPYSFHQICDNPEVNFQTDIEIEGHMSQVADAAGTSTSVFNLFEAPLMINRRIFQLCHEFGRFHH</sequence>
<evidence type="ECO:0000313" key="3">
    <source>
        <dbReference type="Proteomes" id="UP000799423"/>
    </source>
</evidence>
<feature type="region of interest" description="Disordered" evidence="1">
    <location>
        <begin position="253"/>
        <end position="280"/>
    </location>
</feature>
<dbReference type="AlphaFoldDB" id="A0A6A7APK5"/>
<organism evidence="2 3">
    <name type="scientific">Plenodomus tracheiphilus IPT5</name>
    <dbReference type="NCBI Taxonomy" id="1408161"/>
    <lineage>
        <taxon>Eukaryota</taxon>
        <taxon>Fungi</taxon>
        <taxon>Dikarya</taxon>
        <taxon>Ascomycota</taxon>
        <taxon>Pezizomycotina</taxon>
        <taxon>Dothideomycetes</taxon>
        <taxon>Pleosporomycetidae</taxon>
        <taxon>Pleosporales</taxon>
        <taxon>Pleosporineae</taxon>
        <taxon>Leptosphaeriaceae</taxon>
        <taxon>Plenodomus</taxon>
    </lineage>
</organism>